<evidence type="ECO:0008006" key="4">
    <source>
        <dbReference type="Google" id="ProtNLM"/>
    </source>
</evidence>
<dbReference type="Proteomes" id="UP001187531">
    <property type="component" value="Unassembled WGS sequence"/>
</dbReference>
<evidence type="ECO:0000256" key="1">
    <source>
        <dbReference type="SAM" id="MobiDB-lite"/>
    </source>
</evidence>
<comment type="caution">
    <text evidence="2">The sequence shown here is derived from an EMBL/GenBank/DDBJ whole genome shotgun (WGS) entry which is preliminary data.</text>
</comment>
<evidence type="ECO:0000313" key="2">
    <source>
        <dbReference type="EMBL" id="KAK2726919.1"/>
    </source>
</evidence>
<organism evidence="2 3">
    <name type="scientific">Artemia franciscana</name>
    <name type="common">Brine shrimp</name>
    <name type="synonym">Artemia sanfranciscana</name>
    <dbReference type="NCBI Taxonomy" id="6661"/>
    <lineage>
        <taxon>Eukaryota</taxon>
        <taxon>Metazoa</taxon>
        <taxon>Ecdysozoa</taxon>
        <taxon>Arthropoda</taxon>
        <taxon>Crustacea</taxon>
        <taxon>Branchiopoda</taxon>
        <taxon>Anostraca</taxon>
        <taxon>Artemiidae</taxon>
        <taxon>Artemia</taxon>
    </lineage>
</organism>
<dbReference type="EMBL" id="JAVRJZ010000001">
    <property type="protein sequence ID" value="KAK2726919.1"/>
    <property type="molecule type" value="Genomic_DNA"/>
</dbReference>
<accession>A0AA88IEL5</accession>
<dbReference type="PANTHER" id="PTHR47272:SF1">
    <property type="entry name" value="PIGGYBAC TRANSPOSABLE ELEMENT-DERIVED PROTEIN 3-LIKE"/>
    <property type="match status" value="1"/>
</dbReference>
<keyword evidence="3" id="KW-1185">Reference proteome</keyword>
<evidence type="ECO:0000313" key="3">
    <source>
        <dbReference type="Proteomes" id="UP001187531"/>
    </source>
</evidence>
<gene>
    <name evidence="2" type="ORF">QYM36_007683</name>
</gene>
<feature type="region of interest" description="Disordered" evidence="1">
    <location>
        <begin position="1"/>
        <end position="21"/>
    </location>
</feature>
<protein>
    <recommendedName>
        <fullName evidence="4">PiggyBac transposable element-derived protein 4 C-terminal zinc-ribbon domain-containing protein</fullName>
    </recommendedName>
</protein>
<proteinExistence type="predicted"/>
<dbReference type="AlphaFoldDB" id="A0AA88IEL5"/>
<name>A0AA88IEL5_ARTSF</name>
<dbReference type="PANTHER" id="PTHR47272">
    <property type="entry name" value="DDE_TNP_1_7 DOMAIN-CONTAINING PROTEIN"/>
    <property type="match status" value="1"/>
</dbReference>
<sequence length="84" mass="9838">MRRERPPSESPVTSRPQKKMWRNSVPSSSVCYDSLAHWPEIVDERQRCKFCAKYAYTFVKCLKCNMHLCLAKGKNCFKTYNSNA</sequence>
<reference evidence="2" key="1">
    <citation type="submission" date="2023-07" db="EMBL/GenBank/DDBJ databases">
        <title>Chromosome-level genome assembly of Artemia franciscana.</title>
        <authorList>
            <person name="Jo E."/>
        </authorList>
    </citation>
    <scope>NUCLEOTIDE SEQUENCE</scope>
    <source>
        <tissue evidence="2">Whole body</tissue>
    </source>
</reference>